<evidence type="ECO:0000313" key="3">
    <source>
        <dbReference type="Proteomes" id="UP001215598"/>
    </source>
</evidence>
<comment type="caution">
    <text evidence="2">The sequence shown here is derived from an EMBL/GenBank/DDBJ whole genome shotgun (WGS) entry which is preliminary data.</text>
</comment>
<evidence type="ECO:0000256" key="1">
    <source>
        <dbReference type="SAM" id="MobiDB-lite"/>
    </source>
</evidence>
<name>A0AAD7N9Y9_9AGAR</name>
<keyword evidence="3" id="KW-1185">Reference proteome</keyword>
<evidence type="ECO:0000313" key="2">
    <source>
        <dbReference type="EMBL" id="KAJ7750878.1"/>
    </source>
</evidence>
<sequence length="156" mass="18021">MSSERRVHPIIVAQHKLQNHATRTEHWNLVVLKSINEALVLGVVGNSDTFAYVPSEIKNFGKLRDLRGGCLVGHIEEDKLDWLKERLGKIPVLRYEACFDCQTWVFDALRLLKDDGVVTEDTSERRIRAELKLEEERWEGSEDTVEERLFPHNGDV</sequence>
<organism evidence="2 3">
    <name type="scientific">Mycena metata</name>
    <dbReference type="NCBI Taxonomy" id="1033252"/>
    <lineage>
        <taxon>Eukaryota</taxon>
        <taxon>Fungi</taxon>
        <taxon>Dikarya</taxon>
        <taxon>Basidiomycota</taxon>
        <taxon>Agaricomycotina</taxon>
        <taxon>Agaricomycetes</taxon>
        <taxon>Agaricomycetidae</taxon>
        <taxon>Agaricales</taxon>
        <taxon>Marasmiineae</taxon>
        <taxon>Mycenaceae</taxon>
        <taxon>Mycena</taxon>
    </lineage>
</organism>
<protein>
    <submittedName>
        <fullName evidence="2">Uncharacterized protein</fullName>
    </submittedName>
</protein>
<gene>
    <name evidence="2" type="ORF">B0H16DRAFT_1549409</name>
</gene>
<accession>A0AAD7N9Y9</accession>
<proteinExistence type="predicted"/>
<dbReference type="EMBL" id="JARKIB010000064">
    <property type="protein sequence ID" value="KAJ7750878.1"/>
    <property type="molecule type" value="Genomic_DNA"/>
</dbReference>
<reference evidence="2" key="1">
    <citation type="submission" date="2023-03" db="EMBL/GenBank/DDBJ databases">
        <title>Massive genome expansion in bonnet fungi (Mycena s.s.) driven by repeated elements and novel gene families across ecological guilds.</title>
        <authorList>
            <consortium name="Lawrence Berkeley National Laboratory"/>
            <person name="Harder C.B."/>
            <person name="Miyauchi S."/>
            <person name="Viragh M."/>
            <person name="Kuo A."/>
            <person name="Thoen E."/>
            <person name="Andreopoulos B."/>
            <person name="Lu D."/>
            <person name="Skrede I."/>
            <person name="Drula E."/>
            <person name="Henrissat B."/>
            <person name="Morin E."/>
            <person name="Kohler A."/>
            <person name="Barry K."/>
            <person name="LaButti K."/>
            <person name="Morin E."/>
            <person name="Salamov A."/>
            <person name="Lipzen A."/>
            <person name="Mereny Z."/>
            <person name="Hegedus B."/>
            <person name="Baldrian P."/>
            <person name="Stursova M."/>
            <person name="Weitz H."/>
            <person name="Taylor A."/>
            <person name="Grigoriev I.V."/>
            <person name="Nagy L.G."/>
            <person name="Martin F."/>
            <person name="Kauserud H."/>
        </authorList>
    </citation>
    <scope>NUCLEOTIDE SEQUENCE</scope>
    <source>
        <strain evidence="2">CBHHK182m</strain>
    </source>
</reference>
<dbReference type="AlphaFoldDB" id="A0AAD7N9Y9"/>
<dbReference type="Proteomes" id="UP001215598">
    <property type="component" value="Unassembled WGS sequence"/>
</dbReference>
<feature type="region of interest" description="Disordered" evidence="1">
    <location>
        <begin position="137"/>
        <end position="156"/>
    </location>
</feature>